<evidence type="ECO:0000256" key="2">
    <source>
        <dbReference type="PROSITE-ProRule" id="PRU00235"/>
    </source>
</evidence>
<dbReference type="EMBL" id="KN833772">
    <property type="protein sequence ID" value="KIK20067.1"/>
    <property type="molecule type" value="Genomic_DNA"/>
</dbReference>
<evidence type="ECO:0000256" key="3">
    <source>
        <dbReference type="SAM" id="MobiDB-lite"/>
    </source>
</evidence>
<keyword evidence="6" id="KW-1185">Reference proteome</keyword>
<dbReference type="Pfam" id="PF12796">
    <property type="entry name" value="Ank_2"/>
    <property type="match status" value="1"/>
</dbReference>
<feature type="region of interest" description="Disordered" evidence="3">
    <location>
        <begin position="1158"/>
        <end position="1218"/>
    </location>
</feature>
<feature type="repeat" description="RCC1" evidence="2">
    <location>
        <begin position="342"/>
        <end position="393"/>
    </location>
</feature>
<feature type="region of interest" description="Disordered" evidence="3">
    <location>
        <begin position="1311"/>
        <end position="1370"/>
    </location>
</feature>
<evidence type="ECO:0000313" key="5">
    <source>
        <dbReference type="EMBL" id="KIK20067.1"/>
    </source>
</evidence>
<dbReference type="InterPro" id="IPR011333">
    <property type="entry name" value="SKP1/BTB/POZ_sf"/>
</dbReference>
<dbReference type="SUPFAM" id="SSF50985">
    <property type="entry name" value="RCC1/BLIP-II"/>
    <property type="match status" value="1"/>
</dbReference>
<evidence type="ECO:0000256" key="1">
    <source>
        <dbReference type="ARBA" id="ARBA00022737"/>
    </source>
</evidence>
<dbReference type="InterPro" id="IPR000210">
    <property type="entry name" value="BTB/POZ_dom"/>
</dbReference>
<accession>A0A0C9ZCB9</accession>
<dbReference type="InterPro" id="IPR009091">
    <property type="entry name" value="RCC1/BLIP-II"/>
</dbReference>
<dbReference type="PANTHER" id="PTHR22872">
    <property type="entry name" value="BTK-BINDING PROTEIN-RELATED"/>
    <property type="match status" value="1"/>
</dbReference>
<sequence length="1370" mass="150014">MTLLHVYFHLRNQQAFQRLLERDRSGSLGSAGPSSSAGKSSPGDSWSRKSIVSALEVNAFDDLGRTVLHLVCSSTDASSTEYARMLLLHPNINVNMPDKENHWTALHRALYCGNIEVAILLLKHLDIDTSTRDFEGYTAFDLYNSTVPTTKPLSCDERIPADLFTWGTNRNAALGLGDANDRIFPDPVVLPMKDVPRARGCSLEDRFTTVRVCDVKMSKLHTAILTSEPSDNLRICGFGSGGRLGPFSHTVYAPTPTTLPAGCSIVSVALGQDHTLAVTNGGEVLSWGLNRFSQLGYVVETNQGGFTQEPVQSTPRKISQLKREFIKGVAACKIASACWSNSQVWTWGTNGGQLGYDKTATPVQVFPRQVSAITEPVYGMAMSETATACLFMSGEVVCIWHGGLSKVNFPAHSFPSEISVYRPPQAIRGTAITKIVSCEDSFAALSSNGEVFTFSAPTVSELDGLGLSGRREKLIKPQRVWALRRQVGSVRDVDIGGDDTLIVCTRSGHVYVRSRSLKSTGTSGSNRSFKFQRVPHIQRVVAVCVNSTGSFGALRVEYKPPPIQVMGRSFEADMAAIMPFVPGVDVVFGRARATCGSRIPANDETEDAEILDDIGSLERLMDMLRRPEGVFFDEGTATTASTHDADIIVCVDKNFAFPAHRLVLAARCRPLRAVLSGGEPLKDKHTEMTISFLPFPTSPILGYLHITGVKPLSTLILLHYLYSDDLLALWDCRVGLVLAEQCKAVGILPMQIKCELVTLAGLLELPQLAQALQSVVKCAPALTSCVQYRELFDHVQSATDPSGPDSRTDPLAPDVALHLRDKVVYTHSVVLRARCPFFSAFFGDKDWTFRRRNQFGIVDVQMDHFEWEVMQSVLGFICSGEEKLSDTLDFLEGADDVVEFMFRMLAAANELLLDHLVLLCSQVILGLLNPYNACYLLTDAIHYNAVDLVEGIENYMAVNLEMFLESRIVDDLGALEVRHLAGYTRSKQAEKSPLVRSNRLATEAMEKHQEWLANQDIPEPLVSNLKFSLIQKDPPGTSKTRSRPILCPPSPGPSLNPLLSSKLGSRDTAGDDPFIIGDMDVAPTLDLNVAQPGLPTSPVNQYAMLTPRPVWKANPSTPRVDLKSIIAEAAMEKIAPSPSTSGLSKTTETLRKTSEQFATRAPTMLTSSSGQQTEASSLKRPKRVPTTPARLTDASSPSALGPKITPTRRPHLSSGSPRPGKAQWVMYFLAAWTLCPVQSCGEPGAQDVVPSFAEIQLLQQTQGSSATKDKRSFLDIQEEERARQQEEDFLRWWATEEGRVKQELAEQERLLSQAAAAKTSPAGSRARGKKRDRKMRPTERLLSAPGGQGESCTSSASSRVSKTRKPQPYK</sequence>
<feature type="repeat" description="RCC1" evidence="2">
    <location>
        <begin position="231"/>
        <end position="281"/>
    </location>
</feature>
<dbReference type="InterPro" id="IPR036770">
    <property type="entry name" value="Ankyrin_rpt-contain_sf"/>
</dbReference>
<dbReference type="Pfam" id="PF13540">
    <property type="entry name" value="RCC1_2"/>
    <property type="match status" value="1"/>
</dbReference>
<feature type="region of interest" description="Disordered" evidence="3">
    <location>
        <begin position="1032"/>
        <end position="1066"/>
    </location>
</feature>
<dbReference type="SUPFAM" id="SSF54695">
    <property type="entry name" value="POZ domain"/>
    <property type="match status" value="2"/>
</dbReference>
<evidence type="ECO:0000259" key="4">
    <source>
        <dbReference type="PROSITE" id="PS50097"/>
    </source>
</evidence>
<dbReference type="InterPro" id="IPR051625">
    <property type="entry name" value="Signaling_Regulatory_Domain"/>
</dbReference>
<dbReference type="Gene3D" id="3.30.710.10">
    <property type="entry name" value="Potassium Channel Kv1.1, Chain A"/>
    <property type="match status" value="2"/>
</dbReference>
<dbReference type="Gene3D" id="1.25.40.20">
    <property type="entry name" value="Ankyrin repeat-containing domain"/>
    <property type="match status" value="1"/>
</dbReference>
<feature type="region of interest" description="Disordered" evidence="3">
    <location>
        <begin position="26"/>
        <end position="45"/>
    </location>
</feature>
<dbReference type="InterPro" id="IPR000408">
    <property type="entry name" value="Reg_chr_condens"/>
</dbReference>
<name>A0A0C9ZCB9_9AGAM</name>
<gene>
    <name evidence="5" type="ORF">PISMIDRAFT_106442</name>
</gene>
<feature type="compositionally biased region" description="Polar residues" evidence="3">
    <location>
        <begin position="1350"/>
        <end position="1360"/>
    </location>
</feature>
<organism evidence="5 6">
    <name type="scientific">Pisolithus microcarpus 441</name>
    <dbReference type="NCBI Taxonomy" id="765257"/>
    <lineage>
        <taxon>Eukaryota</taxon>
        <taxon>Fungi</taxon>
        <taxon>Dikarya</taxon>
        <taxon>Basidiomycota</taxon>
        <taxon>Agaricomycotina</taxon>
        <taxon>Agaricomycetes</taxon>
        <taxon>Agaricomycetidae</taxon>
        <taxon>Boletales</taxon>
        <taxon>Sclerodermatineae</taxon>
        <taxon>Pisolithaceae</taxon>
        <taxon>Pisolithus</taxon>
    </lineage>
</organism>
<dbReference type="Proteomes" id="UP000054018">
    <property type="component" value="Unassembled WGS sequence"/>
</dbReference>
<dbReference type="PROSITE" id="PS50097">
    <property type="entry name" value="BTB"/>
    <property type="match status" value="2"/>
</dbReference>
<dbReference type="Pfam" id="PF00651">
    <property type="entry name" value="BTB"/>
    <property type="match status" value="1"/>
</dbReference>
<dbReference type="OrthoDB" id="1893551at2759"/>
<reference evidence="5 6" key="1">
    <citation type="submission" date="2014-04" db="EMBL/GenBank/DDBJ databases">
        <authorList>
            <consortium name="DOE Joint Genome Institute"/>
            <person name="Kuo A."/>
            <person name="Kohler A."/>
            <person name="Costa M.D."/>
            <person name="Nagy L.G."/>
            <person name="Floudas D."/>
            <person name="Copeland A."/>
            <person name="Barry K.W."/>
            <person name="Cichocki N."/>
            <person name="Veneault-Fourrey C."/>
            <person name="LaButti K."/>
            <person name="Lindquist E.A."/>
            <person name="Lipzen A."/>
            <person name="Lundell T."/>
            <person name="Morin E."/>
            <person name="Murat C."/>
            <person name="Sun H."/>
            <person name="Tunlid A."/>
            <person name="Henrissat B."/>
            <person name="Grigoriev I.V."/>
            <person name="Hibbett D.S."/>
            <person name="Martin F."/>
            <person name="Nordberg H.P."/>
            <person name="Cantor M.N."/>
            <person name="Hua S.X."/>
        </authorList>
    </citation>
    <scope>NUCLEOTIDE SEQUENCE [LARGE SCALE GENOMIC DNA]</scope>
    <source>
        <strain evidence="5 6">441</strain>
    </source>
</reference>
<keyword evidence="1" id="KW-0677">Repeat</keyword>
<reference evidence="6" key="2">
    <citation type="submission" date="2015-01" db="EMBL/GenBank/DDBJ databases">
        <title>Evolutionary Origins and Diversification of the Mycorrhizal Mutualists.</title>
        <authorList>
            <consortium name="DOE Joint Genome Institute"/>
            <consortium name="Mycorrhizal Genomics Consortium"/>
            <person name="Kohler A."/>
            <person name="Kuo A."/>
            <person name="Nagy L.G."/>
            <person name="Floudas D."/>
            <person name="Copeland A."/>
            <person name="Barry K.W."/>
            <person name="Cichocki N."/>
            <person name="Veneault-Fourrey C."/>
            <person name="LaButti K."/>
            <person name="Lindquist E.A."/>
            <person name="Lipzen A."/>
            <person name="Lundell T."/>
            <person name="Morin E."/>
            <person name="Murat C."/>
            <person name="Riley R."/>
            <person name="Ohm R."/>
            <person name="Sun H."/>
            <person name="Tunlid A."/>
            <person name="Henrissat B."/>
            <person name="Grigoriev I.V."/>
            <person name="Hibbett D.S."/>
            <person name="Martin F."/>
        </authorList>
    </citation>
    <scope>NUCLEOTIDE SEQUENCE [LARGE SCALE GENOMIC DNA]</scope>
    <source>
        <strain evidence="6">441</strain>
    </source>
</reference>
<feature type="repeat" description="RCC1" evidence="2">
    <location>
        <begin position="282"/>
        <end position="342"/>
    </location>
</feature>
<feature type="repeat" description="RCC1" evidence="2">
    <location>
        <begin position="161"/>
        <end position="228"/>
    </location>
</feature>
<dbReference type="SMART" id="SM00225">
    <property type="entry name" value="BTB"/>
    <property type="match status" value="2"/>
</dbReference>
<feature type="domain" description="BTB" evidence="4">
    <location>
        <begin position="645"/>
        <end position="726"/>
    </location>
</feature>
<proteinExistence type="predicted"/>
<feature type="compositionally biased region" description="Polar residues" evidence="3">
    <location>
        <begin position="1164"/>
        <end position="1176"/>
    </location>
</feature>
<dbReference type="SUPFAM" id="SSF48403">
    <property type="entry name" value="Ankyrin repeat"/>
    <property type="match status" value="1"/>
</dbReference>
<dbReference type="InterPro" id="IPR002110">
    <property type="entry name" value="Ankyrin_rpt"/>
</dbReference>
<feature type="compositionally biased region" description="Basic residues" evidence="3">
    <location>
        <begin position="1361"/>
        <end position="1370"/>
    </location>
</feature>
<evidence type="ECO:0000313" key="6">
    <source>
        <dbReference type="Proteomes" id="UP000054018"/>
    </source>
</evidence>
<dbReference type="HOGENOM" id="CLU_002285_0_0_1"/>
<feature type="domain" description="BTB" evidence="4">
    <location>
        <begin position="813"/>
        <end position="886"/>
    </location>
</feature>
<dbReference type="SMART" id="SM00248">
    <property type="entry name" value="ANK"/>
    <property type="match status" value="2"/>
</dbReference>
<dbReference type="CDD" id="cd18186">
    <property type="entry name" value="BTB_POZ_ZBTB_KLHL-like"/>
    <property type="match status" value="2"/>
</dbReference>
<protein>
    <recommendedName>
        <fullName evidence="4">BTB domain-containing protein</fullName>
    </recommendedName>
</protein>
<dbReference type="Gene3D" id="2.130.10.30">
    <property type="entry name" value="Regulator of chromosome condensation 1/beta-lactamase-inhibitor protein II"/>
    <property type="match status" value="1"/>
</dbReference>
<dbReference type="STRING" id="765257.A0A0C9ZCB9"/>
<dbReference type="PANTHER" id="PTHR22872:SF2">
    <property type="entry name" value="INHIBITOR OF BRUTON TYROSINE KINASE"/>
    <property type="match status" value="1"/>
</dbReference>
<dbReference type="PROSITE" id="PS50012">
    <property type="entry name" value="RCC1_3"/>
    <property type="match status" value="4"/>
</dbReference>